<protein>
    <recommendedName>
        <fullName evidence="3">Transposase</fullName>
    </recommendedName>
</protein>
<evidence type="ECO:0000313" key="2">
    <source>
        <dbReference type="Proteomes" id="UP000030377"/>
    </source>
</evidence>
<dbReference type="PROSITE" id="PS51257">
    <property type="entry name" value="PROKAR_LIPOPROTEIN"/>
    <property type="match status" value="1"/>
</dbReference>
<organism evidence="1 2">
    <name type="scientific">Bradyrhizobium japonicum</name>
    <dbReference type="NCBI Taxonomy" id="375"/>
    <lineage>
        <taxon>Bacteria</taxon>
        <taxon>Pseudomonadati</taxon>
        <taxon>Pseudomonadota</taxon>
        <taxon>Alphaproteobacteria</taxon>
        <taxon>Hyphomicrobiales</taxon>
        <taxon>Nitrobacteraceae</taxon>
        <taxon>Bradyrhizobium</taxon>
    </lineage>
</organism>
<dbReference type="AlphaFoldDB" id="A0A0A3XK97"/>
<comment type="caution">
    <text evidence="1">The sequence shown here is derived from an EMBL/GenBank/DDBJ whole genome shotgun (WGS) entry which is preliminary data.</text>
</comment>
<proteinExistence type="predicted"/>
<gene>
    <name evidence="1" type="ORF">MA20_42770</name>
</gene>
<dbReference type="EMBL" id="JRPN01000042">
    <property type="protein sequence ID" value="KGT73679.1"/>
    <property type="molecule type" value="Genomic_DNA"/>
</dbReference>
<dbReference type="Proteomes" id="UP000030377">
    <property type="component" value="Unassembled WGS sequence"/>
</dbReference>
<evidence type="ECO:0008006" key="3">
    <source>
        <dbReference type="Google" id="ProtNLM"/>
    </source>
</evidence>
<name>A0A0A3XK97_BRAJP</name>
<reference evidence="1 2" key="1">
    <citation type="submission" date="2014-09" db="EMBL/GenBank/DDBJ databases">
        <title>Draft genome of Bradyrhizobium japonicum Is-34.</title>
        <authorList>
            <person name="Tsurumaru H."/>
            <person name="Yamakawa T."/>
            <person name="Hashimoto S."/>
            <person name="Okizaki K."/>
            <person name="Kanesaki Y."/>
            <person name="Yoshikawa H."/>
            <person name="Yajima S."/>
        </authorList>
    </citation>
    <scope>NUCLEOTIDE SEQUENCE [LARGE SCALE GENOMIC DNA]</scope>
    <source>
        <strain evidence="1 2">Is-34</strain>
    </source>
</reference>
<dbReference type="RefSeq" id="WP_041960484.1">
    <property type="nucleotide sequence ID" value="NZ_JRPN01000042.1"/>
</dbReference>
<evidence type="ECO:0000313" key="1">
    <source>
        <dbReference type="EMBL" id="KGT73679.1"/>
    </source>
</evidence>
<accession>A0A0A3XK97</accession>
<sequence length="60" mass="6711">MVDPRPRRGDRKLFYIRVPDPNPTLQILASCLQLDAGGWMCTLLPNYGTFGALPLPIRAN</sequence>